<feature type="transmembrane region" description="Helical" evidence="9">
    <location>
        <begin position="278"/>
        <end position="302"/>
    </location>
</feature>
<keyword evidence="6 9" id="KW-0472">Membrane</keyword>
<dbReference type="Gene3D" id="1.10.3430.10">
    <property type="entry name" value="Ammonium transporter AmtB like domains"/>
    <property type="match status" value="1"/>
</dbReference>
<evidence type="ECO:0000256" key="6">
    <source>
        <dbReference type="ARBA" id="ARBA00023136"/>
    </source>
</evidence>
<dbReference type="OrthoDB" id="534912at2759"/>
<dbReference type="KEGG" id="psco:LY89DRAFT_679957"/>
<dbReference type="GO" id="GO:0008519">
    <property type="term" value="F:ammonium channel activity"/>
    <property type="evidence" value="ECO:0007669"/>
    <property type="project" value="InterPro"/>
</dbReference>
<dbReference type="PANTHER" id="PTHR43029">
    <property type="entry name" value="AMMONIUM TRANSPORTER MEP2"/>
    <property type="match status" value="1"/>
</dbReference>
<accession>A0A194XTX0</accession>
<proteinExistence type="inferred from homology"/>
<dbReference type="AlphaFoldDB" id="A0A194XTX0"/>
<feature type="transmembrane region" description="Helical" evidence="9">
    <location>
        <begin position="423"/>
        <end position="446"/>
    </location>
</feature>
<dbReference type="GO" id="GO:0005886">
    <property type="term" value="C:plasma membrane"/>
    <property type="evidence" value="ECO:0007669"/>
    <property type="project" value="TreeGrafter"/>
</dbReference>
<gene>
    <name evidence="11" type="ORF">LY89DRAFT_679957</name>
</gene>
<evidence type="ECO:0000256" key="7">
    <source>
        <dbReference type="ARBA" id="ARBA00023177"/>
    </source>
</evidence>
<evidence type="ECO:0000256" key="1">
    <source>
        <dbReference type="ARBA" id="ARBA00004141"/>
    </source>
</evidence>
<reference evidence="11 12" key="1">
    <citation type="submission" date="2015-10" db="EMBL/GenBank/DDBJ databases">
        <title>Full genome of DAOMC 229536 Phialocephala scopiformis, a fungal endophyte of spruce producing the potent anti-insectan compound rugulosin.</title>
        <authorList>
            <consortium name="DOE Joint Genome Institute"/>
            <person name="Walker A.K."/>
            <person name="Frasz S.L."/>
            <person name="Seifert K.A."/>
            <person name="Miller J.D."/>
            <person name="Mondo S.J."/>
            <person name="Labutti K."/>
            <person name="Lipzen A."/>
            <person name="Dockter R."/>
            <person name="Kennedy M."/>
            <person name="Grigoriev I.V."/>
            <person name="Spatafora J.W."/>
        </authorList>
    </citation>
    <scope>NUCLEOTIDE SEQUENCE [LARGE SCALE GENOMIC DNA]</scope>
    <source>
        <strain evidence="11 12">CBS 120377</strain>
    </source>
</reference>
<feature type="transmembrane region" description="Helical" evidence="9">
    <location>
        <begin position="323"/>
        <end position="341"/>
    </location>
</feature>
<keyword evidence="4 9" id="KW-0812">Transmembrane</keyword>
<dbReference type="InParanoid" id="A0A194XTX0"/>
<dbReference type="Proteomes" id="UP000070700">
    <property type="component" value="Unassembled WGS sequence"/>
</dbReference>
<keyword evidence="5 9" id="KW-1133">Transmembrane helix</keyword>
<feature type="transmembrane region" description="Helical" evidence="9">
    <location>
        <begin position="195"/>
        <end position="218"/>
    </location>
</feature>
<evidence type="ECO:0000256" key="9">
    <source>
        <dbReference type="SAM" id="Phobius"/>
    </source>
</evidence>
<feature type="transmembrane region" description="Helical" evidence="9">
    <location>
        <begin position="249"/>
        <end position="266"/>
    </location>
</feature>
<feature type="transmembrane region" description="Helical" evidence="9">
    <location>
        <begin position="72"/>
        <end position="92"/>
    </location>
</feature>
<organism evidence="11 12">
    <name type="scientific">Mollisia scopiformis</name>
    <name type="common">Conifer needle endophyte fungus</name>
    <name type="synonym">Phialocephala scopiformis</name>
    <dbReference type="NCBI Taxonomy" id="149040"/>
    <lineage>
        <taxon>Eukaryota</taxon>
        <taxon>Fungi</taxon>
        <taxon>Dikarya</taxon>
        <taxon>Ascomycota</taxon>
        <taxon>Pezizomycotina</taxon>
        <taxon>Leotiomycetes</taxon>
        <taxon>Helotiales</taxon>
        <taxon>Mollisiaceae</taxon>
        <taxon>Mollisia</taxon>
    </lineage>
</organism>
<sequence length="555" mass="60169">MPRDFEFTLPVAFNDTTLNISAQAFKASNPNDFYSGGDLAWMIVASALVLLMVPGLGLFYSGISERCSALSMMWLSMMTTSLIGVQWFLWGYSITFSGPHNLWGGSYDITLSNDISIPWNTGPGPKIPQLLHCFYQGMFACFTGAVVSGAAVRKGRPLFFLVFIFIWATLVYDPIARSSWNPVGWSNYWKGNGGVFDFAGGTVVHIVSATTSAVYSIFCKWRRQIFRLKPRLSKADEALLNRDFKPHNVVNVVLGTALLWIGWFGFNGGSALGANLRGVSACVSTHLAACAGGVMGSLLDYVASFKKDERTGQFTDNAGKFSIVGFCNGAVAGLVAVTPAAGYIPYWSGPIFGIVGSIFVASFQSISKRYFDTNDIFVVHGVAGWVGMLLTAGLARPDIAALDGYSVIINHGWEQLGIQISDALVGMCWSGLISFLILLVMEAIVLSFRHLFSIPEPAFQLILDRDILIDHEIDDAYSFDFVAANALLLRMSKERELGSMVATRNYGQVVGSGGGVIGELPGSERERAFVSGGEDTSVIEGVEEEDDLRSDASSR</sequence>
<dbReference type="RefSeq" id="XP_018077507.1">
    <property type="nucleotide sequence ID" value="XM_018213978.1"/>
</dbReference>
<feature type="transmembrane region" description="Helical" evidence="9">
    <location>
        <begin position="376"/>
        <end position="395"/>
    </location>
</feature>
<dbReference type="GeneID" id="28823704"/>
<evidence type="ECO:0000256" key="3">
    <source>
        <dbReference type="ARBA" id="ARBA00022448"/>
    </source>
</evidence>
<feature type="transmembrane region" description="Helical" evidence="9">
    <location>
        <begin position="158"/>
        <end position="175"/>
    </location>
</feature>
<feature type="transmembrane region" description="Helical" evidence="9">
    <location>
        <begin position="129"/>
        <end position="151"/>
    </location>
</feature>
<dbReference type="EMBL" id="KQ947405">
    <property type="protein sequence ID" value="KUJ23152.1"/>
    <property type="molecule type" value="Genomic_DNA"/>
</dbReference>
<dbReference type="InterPro" id="IPR024041">
    <property type="entry name" value="NH4_transpt_AmtB-like_dom"/>
</dbReference>
<dbReference type="SUPFAM" id="SSF111352">
    <property type="entry name" value="Ammonium transporter"/>
    <property type="match status" value="1"/>
</dbReference>
<evidence type="ECO:0000313" key="11">
    <source>
        <dbReference type="EMBL" id="KUJ23152.1"/>
    </source>
</evidence>
<feature type="transmembrane region" description="Helical" evidence="9">
    <location>
        <begin position="39"/>
        <end position="60"/>
    </location>
</feature>
<dbReference type="InterPro" id="IPR029020">
    <property type="entry name" value="Ammonium/urea_transptr"/>
</dbReference>
<evidence type="ECO:0000256" key="4">
    <source>
        <dbReference type="ARBA" id="ARBA00022692"/>
    </source>
</evidence>
<evidence type="ECO:0000313" key="12">
    <source>
        <dbReference type="Proteomes" id="UP000070700"/>
    </source>
</evidence>
<feature type="region of interest" description="Disordered" evidence="8">
    <location>
        <begin position="530"/>
        <end position="555"/>
    </location>
</feature>
<dbReference type="PANTHER" id="PTHR43029:SF10">
    <property type="entry name" value="AMMONIUM TRANSPORTER MEP2"/>
    <property type="match status" value="1"/>
</dbReference>
<protein>
    <submittedName>
        <fullName evidence="11">Rh-like protein/ammonium transporter</fullName>
    </submittedName>
</protein>
<dbReference type="InterPro" id="IPR001905">
    <property type="entry name" value="Ammonium_transpt"/>
</dbReference>
<evidence type="ECO:0000256" key="8">
    <source>
        <dbReference type="SAM" id="MobiDB-lite"/>
    </source>
</evidence>
<evidence type="ECO:0000256" key="5">
    <source>
        <dbReference type="ARBA" id="ARBA00022989"/>
    </source>
</evidence>
<evidence type="ECO:0000256" key="2">
    <source>
        <dbReference type="ARBA" id="ARBA00005887"/>
    </source>
</evidence>
<dbReference type="Pfam" id="PF00909">
    <property type="entry name" value="Ammonium_transp"/>
    <property type="match status" value="1"/>
</dbReference>
<evidence type="ECO:0000259" key="10">
    <source>
        <dbReference type="Pfam" id="PF00909"/>
    </source>
</evidence>
<comment type="subcellular location">
    <subcellularLocation>
        <location evidence="1">Membrane</location>
        <topology evidence="1">Multi-pass membrane protein</topology>
    </subcellularLocation>
</comment>
<feature type="transmembrane region" description="Helical" evidence="9">
    <location>
        <begin position="347"/>
        <end position="364"/>
    </location>
</feature>
<keyword evidence="12" id="KW-1185">Reference proteome</keyword>
<keyword evidence="3" id="KW-0813">Transport</keyword>
<feature type="domain" description="Ammonium transporter AmtB-like" evidence="10">
    <location>
        <begin position="40"/>
        <end position="445"/>
    </location>
</feature>
<comment type="similarity">
    <text evidence="2">Belongs to the ammonia transporter channel (TC 1.A.11.2) family.</text>
</comment>
<name>A0A194XTX0_MOLSC</name>
<keyword evidence="7" id="KW-0924">Ammonia transport</keyword>